<protein>
    <submittedName>
        <fullName evidence="2">Uncharacterized protein</fullName>
    </submittedName>
</protein>
<organism evidence="2 3">
    <name type="scientific">Blastomyces gilchristii (strain SLH14081)</name>
    <name type="common">Blastomyces dermatitidis</name>
    <dbReference type="NCBI Taxonomy" id="559298"/>
    <lineage>
        <taxon>Eukaryota</taxon>
        <taxon>Fungi</taxon>
        <taxon>Dikarya</taxon>
        <taxon>Ascomycota</taxon>
        <taxon>Pezizomycotina</taxon>
        <taxon>Eurotiomycetes</taxon>
        <taxon>Eurotiomycetidae</taxon>
        <taxon>Onygenales</taxon>
        <taxon>Ajellomycetaceae</taxon>
        <taxon>Blastomyces</taxon>
    </lineage>
</organism>
<feature type="compositionally biased region" description="Pro residues" evidence="1">
    <location>
        <begin position="36"/>
        <end position="46"/>
    </location>
</feature>
<dbReference type="RefSeq" id="XP_002625780.1">
    <property type="nucleotide sequence ID" value="XM_002625734.2"/>
</dbReference>
<dbReference type="GeneID" id="8505226"/>
<dbReference type="KEGG" id="bgh:BDBG_03839"/>
<dbReference type="VEuPathDB" id="FungiDB:BDBG_03839"/>
<sequence>MARILEISKKAYGRFHSICRSAKARIRRSGNTKPVAPEPSPEPAAMPRPAVSRPSPPPRPMTLRVGSAAGSSHSSSGRSSFSSPRPLVPGVGGTPGPNTPSSSLDENPFDKSDIVGVAPVVGFRMPSRKAQLIMQAYRFGQEHGCPVSDLNFQGWLACVKLNTTVYFRSNARIVDGELILKLDVAKRAINPSFKAYLQIGVLDNMIPELYMKFSKFCFDQHGADSNVFIQYPNSDAEVRATMITDPRTKVRDMRVTLWCNLGECESPIDQRRDNNAGSYHDPSLMGGCRIISPEESLYMKHFDDKLPSKFGDYLSSGRMLAGSFGN</sequence>
<dbReference type="AlphaFoldDB" id="A0A179UKP5"/>
<accession>A0A179UKP5</accession>
<evidence type="ECO:0000313" key="3">
    <source>
        <dbReference type="Proteomes" id="UP000002038"/>
    </source>
</evidence>
<keyword evidence="3" id="KW-1185">Reference proteome</keyword>
<dbReference type="EMBL" id="GG657453">
    <property type="protein sequence ID" value="OAT07808.1"/>
    <property type="molecule type" value="Genomic_DNA"/>
</dbReference>
<feature type="region of interest" description="Disordered" evidence="1">
    <location>
        <begin position="23"/>
        <end position="110"/>
    </location>
</feature>
<evidence type="ECO:0000313" key="2">
    <source>
        <dbReference type="EMBL" id="OAT07808.1"/>
    </source>
</evidence>
<dbReference type="Proteomes" id="UP000002038">
    <property type="component" value="Unassembled WGS sequence"/>
</dbReference>
<dbReference type="OrthoDB" id="4185121at2759"/>
<proteinExistence type="predicted"/>
<gene>
    <name evidence="2" type="ORF">BDBG_03839</name>
</gene>
<reference evidence="3" key="1">
    <citation type="journal article" date="2015" name="PLoS Genet.">
        <title>The dynamic genome and transcriptome of the human fungal pathogen Blastomyces and close relative Emmonsia.</title>
        <authorList>
            <person name="Munoz J.F."/>
            <person name="Gauthier G.M."/>
            <person name="Desjardins C.A."/>
            <person name="Gallo J.E."/>
            <person name="Holder J."/>
            <person name="Sullivan T.D."/>
            <person name="Marty A.J."/>
            <person name="Carmen J.C."/>
            <person name="Chen Z."/>
            <person name="Ding L."/>
            <person name="Gujja S."/>
            <person name="Magrini V."/>
            <person name="Misas E."/>
            <person name="Mitreva M."/>
            <person name="Priest M."/>
            <person name="Saif S."/>
            <person name="Whiston E.A."/>
            <person name="Young S."/>
            <person name="Zeng Q."/>
            <person name="Goldman W.E."/>
            <person name="Mardis E.R."/>
            <person name="Taylor J.W."/>
            <person name="McEwen J.G."/>
            <person name="Clay O.K."/>
            <person name="Klein B.S."/>
            <person name="Cuomo C.A."/>
        </authorList>
    </citation>
    <scope>NUCLEOTIDE SEQUENCE [LARGE SCALE GENOMIC DNA]</scope>
    <source>
        <strain evidence="3">SLH14081</strain>
    </source>
</reference>
<evidence type="ECO:0000256" key="1">
    <source>
        <dbReference type="SAM" id="MobiDB-lite"/>
    </source>
</evidence>
<feature type="compositionally biased region" description="Low complexity" evidence="1">
    <location>
        <begin position="66"/>
        <end position="83"/>
    </location>
</feature>
<name>A0A179UKP5_BLAGS</name>